<evidence type="ECO:0000313" key="11">
    <source>
        <dbReference type="EMBL" id="KAJ8867059.1"/>
    </source>
</evidence>
<dbReference type="Pfam" id="PF01762">
    <property type="entry name" value="Galactosyl_T"/>
    <property type="match status" value="1"/>
</dbReference>
<dbReference type="EC" id="2.4.1.-" evidence="10"/>
<evidence type="ECO:0000256" key="7">
    <source>
        <dbReference type="ARBA" id="ARBA00022989"/>
    </source>
</evidence>
<keyword evidence="5" id="KW-0812">Transmembrane</keyword>
<evidence type="ECO:0000256" key="6">
    <source>
        <dbReference type="ARBA" id="ARBA00022968"/>
    </source>
</evidence>
<reference evidence="11 12" key="1">
    <citation type="submission" date="2023-02" db="EMBL/GenBank/DDBJ databases">
        <title>LHISI_Scaffold_Assembly.</title>
        <authorList>
            <person name="Stuart O.P."/>
            <person name="Cleave R."/>
            <person name="Magrath M.J.L."/>
            <person name="Mikheyev A.S."/>
        </authorList>
    </citation>
    <scope>NUCLEOTIDE SEQUENCE [LARGE SCALE GENOMIC DNA]</scope>
    <source>
        <strain evidence="11">Daus_M_001</strain>
        <tissue evidence="11">Leg muscle</tissue>
    </source>
</reference>
<keyword evidence="12" id="KW-1185">Reference proteome</keyword>
<dbReference type="EMBL" id="JARBHB010000016">
    <property type="protein sequence ID" value="KAJ8867059.1"/>
    <property type="molecule type" value="Genomic_DNA"/>
</dbReference>
<evidence type="ECO:0000256" key="9">
    <source>
        <dbReference type="ARBA" id="ARBA00023136"/>
    </source>
</evidence>
<dbReference type="PANTHER" id="PTHR11214:SF379">
    <property type="entry name" value="HEXOSYLTRANSFERASE-RELATED"/>
    <property type="match status" value="1"/>
</dbReference>
<dbReference type="Proteomes" id="UP001159363">
    <property type="component" value="Chromosome 15"/>
</dbReference>
<evidence type="ECO:0000256" key="3">
    <source>
        <dbReference type="ARBA" id="ARBA00022676"/>
    </source>
</evidence>
<comment type="subcellular location">
    <subcellularLocation>
        <location evidence="1 10">Golgi apparatus membrane</location>
        <topology evidence="1 10">Single-pass type II membrane protein</topology>
    </subcellularLocation>
</comment>
<keyword evidence="8 10" id="KW-0333">Golgi apparatus</keyword>
<organism evidence="11 12">
    <name type="scientific">Dryococelus australis</name>
    <dbReference type="NCBI Taxonomy" id="614101"/>
    <lineage>
        <taxon>Eukaryota</taxon>
        <taxon>Metazoa</taxon>
        <taxon>Ecdysozoa</taxon>
        <taxon>Arthropoda</taxon>
        <taxon>Hexapoda</taxon>
        <taxon>Insecta</taxon>
        <taxon>Pterygota</taxon>
        <taxon>Neoptera</taxon>
        <taxon>Polyneoptera</taxon>
        <taxon>Phasmatodea</taxon>
        <taxon>Verophasmatodea</taxon>
        <taxon>Anareolatae</taxon>
        <taxon>Phasmatidae</taxon>
        <taxon>Eurycanthinae</taxon>
        <taxon>Dryococelus</taxon>
    </lineage>
</organism>
<protein>
    <recommendedName>
        <fullName evidence="10">Hexosyltransferase</fullName>
        <ecNumber evidence="10">2.4.1.-</ecNumber>
    </recommendedName>
</protein>
<dbReference type="InterPro" id="IPR002659">
    <property type="entry name" value="Glyco_trans_31"/>
</dbReference>
<proteinExistence type="inferred from homology"/>
<comment type="caution">
    <text evidence="11">The sequence shown here is derived from an EMBL/GenBank/DDBJ whole genome shotgun (WGS) entry which is preliminary data.</text>
</comment>
<name>A0ABQ9G7Q1_9NEOP</name>
<keyword evidence="6" id="KW-0735">Signal-anchor</keyword>
<keyword evidence="3 10" id="KW-0328">Glycosyltransferase</keyword>
<gene>
    <name evidence="11" type="ORF">PR048_032921</name>
</gene>
<accession>A0ABQ9G7Q1</accession>
<keyword evidence="4" id="KW-0808">Transferase</keyword>
<evidence type="ECO:0000256" key="5">
    <source>
        <dbReference type="ARBA" id="ARBA00022692"/>
    </source>
</evidence>
<evidence type="ECO:0000313" key="12">
    <source>
        <dbReference type="Proteomes" id="UP001159363"/>
    </source>
</evidence>
<keyword evidence="9" id="KW-0472">Membrane</keyword>
<evidence type="ECO:0000256" key="4">
    <source>
        <dbReference type="ARBA" id="ARBA00022679"/>
    </source>
</evidence>
<evidence type="ECO:0000256" key="10">
    <source>
        <dbReference type="RuleBase" id="RU363063"/>
    </source>
</evidence>
<keyword evidence="7" id="KW-1133">Transmembrane helix</keyword>
<comment type="similarity">
    <text evidence="2 10">Belongs to the glycosyltransferase 31 family.</text>
</comment>
<sequence length="364" mass="41850">MPMVLVRLSQSLLPKLALVFCVLALIYVTTTWQRPGRFTAEDPKMSALESRDDVLSPEKSTARELIPPKTLLQVPKSFDTTLLFTTEMCAVRDLQPQERLEDLNLRPLSVKYNGTPITEMYPLEFDVDSAACPDDGSGVDVVIVIHSTAKDEDQRMAIRHTRESLHLRRDVVVVFLLGTSMDEALTRNVRKESQTYGDVIWVSRRCPKARFFLTTDDDVFHDVPRFLEFLRRPEVSTVERTIFGGLTRKSRPNKTPGHKYYISEDYPGRTYVDYVQGSCYLVTDEISRDPYQAYLQSKFFTMEDVFFTGLMEEMVGARRVGPDNFCEVRYLIKVSPEKPDDVDPCALRGKIALHYVDCEHMFRM</sequence>
<dbReference type="PANTHER" id="PTHR11214">
    <property type="entry name" value="BETA-1,3-N-ACETYLGLUCOSAMINYLTRANSFERASE"/>
    <property type="match status" value="1"/>
</dbReference>
<evidence type="ECO:0000256" key="8">
    <source>
        <dbReference type="ARBA" id="ARBA00023034"/>
    </source>
</evidence>
<evidence type="ECO:0000256" key="1">
    <source>
        <dbReference type="ARBA" id="ARBA00004323"/>
    </source>
</evidence>
<evidence type="ECO:0000256" key="2">
    <source>
        <dbReference type="ARBA" id="ARBA00008661"/>
    </source>
</evidence>